<dbReference type="RefSeq" id="WP_419194049.1">
    <property type="nucleotide sequence ID" value="NZ_SJPJ01000001.1"/>
</dbReference>
<dbReference type="PROSITE" id="PS51007">
    <property type="entry name" value="CYTC"/>
    <property type="match status" value="2"/>
</dbReference>
<accession>A0A5C5YYW5</accession>
<sequence length="1120" mass="123377" precursor="true">MNISFTNRLPATILLWLVALLSGQCIAAEESGAANSLDIASQYQPEDAATANLETQLKAIDSDVLAEQIRLRGNPQRGAIAFFTSAAGCVKCHGQGDAANSLGPDLATIGPDTTDKHLIEALLLPSRSIRKGYETVTLLLFDGRVFSGVVSRESDDQLVLRDSKNMENEITIAVDDIEARRTSKQSMMPTGLVATLQAIPQFLDLASYVFEVAHGGAARAAELHPTAEQLVIPDDTKDLNHAGILNSFNKGDIASGRKIYFGLCVNCHGKDGNTPSLPTARAFGTQKLKFGADPYNMFMTLSRGNGLMAATTHLSPKERYQVVHFIREEFMRDSNPDYQPIDQAYLEKLPKGSGQGKFTPAGERDYGLALASQFDRDITSVLSMKLGATSAAYDLHTLDQVDVWRGGFLNLKSTQHQRARGEGIPQPEGTLMPRLNGWAWGHHGSLDYPNTDLLPRGPLPKNWLDYHGYYIHGDQIILSYAIDGREILEVPEEIPQHIGIRHTLQVESGTSLVLAAGTGAMHHPVPPGKSMQGVILAGADRPDGKSGPATGTIAISGHVAGAFTAARVWGDTENLSWQVDEQQRLVLKIPEDAESRTIEIATFSGETSADFRKFKQLTSVSRQPRQLLDGGPSRWPKTLSTVGYLGFEKGAYAVDTITIPESTPWNTWFRTSSINFLQDGRMVVATLGGEIWIVSGIDKDLLDIQWKRFAAGLYEPLGMQVVDGLIYVCCKDRIVRLHDLNGDDEADFYESFSADTDVSSFFHAFNFGLERDSAGNFYYAKSGQYTDYELPGSVIRVSPDGTTREVVCTGFRTPNGIGMFPNDRLTVSDNQGNWMPASKINLVKQGGFYGYVQTHSAGQRWAPDGGRIDHTKVVPPDTFDQPMIWMPQHVDNSSGGQIWVDDPRWGPLSGRMLHTSFGKGWLYSLMPQEVAGVTQAALVKLPHHFNTGIMRGRVNPTDGQVYVTGLDGWNSGGRPGLKDKGIQRVRYTGKPHRMVSDCQVLTDGLRVNFNFVIDPTVASDRSSYEIHRWNYSWQPQYGSEMYQPRTGKVGTELVNIAGAKSASDQRSVDLLIPDLRPVHQLHLKLSIRDQEGEPFEEDIYWTIHNIPRKISAAKEQAKKK</sequence>
<dbReference type="Proteomes" id="UP000315010">
    <property type="component" value="Unassembled WGS sequence"/>
</dbReference>
<evidence type="ECO:0000256" key="3">
    <source>
        <dbReference type="ARBA" id="ARBA00023004"/>
    </source>
</evidence>
<dbReference type="Pfam" id="PF13442">
    <property type="entry name" value="Cytochrome_CBB3"/>
    <property type="match status" value="1"/>
</dbReference>
<dbReference type="InterPro" id="IPR011042">
    <property type="entry name" value="6-blade_b-propeller_TolB-like"/>
</dbReference>
<keyword evidence="1 4" id="KW-0349">Heme</keyword>
<dbReference type="Gene3D" id="1.10.760.10">
    <property type="entry name" value="Cytochrome c-like domain"/>
    <property type="match status" value="2"/>
</dbReference>
<protein>
    <submittedName>
        <fullName evidence="7">Cytochrome c</fullName>
    </submittedName>
</protein>
<evidence type="ECO:0000256" key="4">
    <source>
        <dbReference type="PROSITE-ProRule" id="PRU00433"/>
    </source>
</evidence>
<keyword evidence="5" id="KW-0732">Signal</keyword>
<feature type="domain" description="Cytochrome c" evidence="6">
    <location>
        <begin position="251"/>
        <end position="330"/>
    </location>
</feature>
<keyword evidence="8" id="KW-1185">Reference proteome</keyword>
<evidence type="ECO:0000256" key="1">
    <source>
        <dbReference type="ARBA" id="ARBA00022617"/>
    </source>
</evidence>
<organism evidence="7 8">
    <name type="scientific">Novipirellula herctigrandis</name>
    <dbReference type="NCBI Taxonomy" id="2527986"/>
    <lineage>
        <taxon>Bacteria</taxon>
        <taxon>Pseudomonadati</taxon>
        <taxon>Planctomycetota</taxon>
        <taxon>Planctomycetia</taxon>
        <taxon>Pirellulales</taxon>
        <taxon>Pirellulaceae</taxon>
        <taxon>Novipirellula</taxon>
    </lineage>
</organism>
<evidence type="ECO:0000256" key="5">
    <source>
        <dbReference type="SAM" id="SignalP"/>
    </source>
</evidence>
<dbReference type="PANTHER" id="PTHR33546">
    <property type="entry name" value="LARGE, MULTIFUNCTIONAL SECRETED PROTEIN-RELATED"/>
    <property type="match status" value="1"/>
</dbReference>
<reference evidence="7 8" key="1">
    <citation type="submission" date="2019-02" db="EMBL/GenBank/DDBJ databases">
        <title>Deep-cultivation of Planctomycetes and their phenomic and genomic characterization uncovers novel biology.</title>
        <authorList>
            <person name="Wiegand S."/>
            <person name="Jogler M."/>
            <person name="Boedeker C."/>
            <person name="Pinto D."/>
            <person name="Vollmers J."/>
            <person name="Rivas-Marin E."/>
            <person name="Kohn T."/>
            <person name="Peeters S.H."/>
            <person name="Heuer A."/>
            <person name="Rast P."/>
            <person name="Oberbeckmann S."/>
            <person name="Bunk B."/>
            <person name="Jeske O."/>
            <person name="Meyerdierks A."/>
            <person name="Storesund J.E."/>
            <person name="Kallscheuer N."/>
            <person name="Luecker S."/>
            <person name="Lage O.M."/>
            <person name="Pohl T."/>
            <person name="Merkel B.J."/>
            <person name="Hornburger P."/>
            <person name="Mueller R.-W."/>
            <person name="Bruemmer F."/>
            <person name="Labrenz M."/>
            <person name="Spormann A.M."/>
            <person name="Op Den Camp H."/>
            <person name="Overmann J."/>
            <person name="Amann R."/>
            <person name="Jetten M.S.M."/>
            <person name="Mascher T."/>
            <person name="Medema M.H."/>
            <person name="Devos D.P."/>
            <person name="Kaster A.-K."/>
            <person name="Ovreas L."/>
            <person name="Rohde M."/>
            <person name="Galperin M.Y."/>
            <person name="Jogler C."/>
        </authorList>
    </citation>
    <scope>NUCLEOTIDE SEQUENCE [LARGE SCALE GENOMIC DNA]</scope>
    <source>
        <strain evidence="7 8">CA13</strain>
    </source>
</reference>
<keyword evidence="2 4" id="KW-0479">Metal-binding</keyword>
<evidence type="ECO:0000256" key="2">
    <source>
        <dbReference type="ARBA" id="ARBA00022723"/>
    </source>
</evidence>
<feature type="chain" id="PRO_5022815271" evidence="5">
    <location>
        <begin position="28"/>
        <end position="1120"/>
    </location>
</feature>
<comment type="caution">
    <text evidence="7">The sequence shown here is derived from an EMBL/GenBank/DDBJ whole genome shotgun (WGS) entry which is preliminary data.</text>
</comment>
<feature type="signal peptide" evidence="5">
    <location>
        <begin position="1"/>
        <end position="27"/>
    </location>
</feature>
<dbReference type="EMBL" id="SJPJ01000001">
    <property type="protein sequence ID" value="TWT80244.1"/>
    <property type="molecule type" value="Genomic_DNA"/>
</dbReference>
<dbReference type="AlphaFoldDB" id="A0A5C5YYW5"/>
<dbReference type="GO" id="GO:0046872">
    <property type="term" value="F:metal ion binding"/>
    <property type="evidence" value="ECO:0007669"/>
    <property type="project" value="UniProtKB-KW"/>
</dbReference>
<dbReference type="InterPro" id="IPR013427">
    <property type="entry name" value="Haem-bd_dom_put"/>
</dbReference>
<proteinExistence type="predicted"/>
<dbReference type="GO" id="GO:0020037">
    <property type="term" value="F:heme binding"/>
    <property type="evidence" value="ECO:0007669"/>
    <property type="project" value="InterPro"/>
</dbReference>
<dbReference type="PANTHER" id="PTHR33546:SF1">
    <property type="entry name" value="LARGE, MULTIFUNCTIONAL SECRETED PROTEIN"/>
    <property type="match status" value="1"/>
</dbReference>
<dbReference type="SUPFAM" id="SSF46626">
    <property type="entry name" value="Cytochrome c"/>
    <property type="match status" value="2"/>
</dbReference>
<dbReference type="InterPro" id="IPR046476">
    <property type="entry name" value="DUF6797"/>
</dbReference>
<evidence type="ECO:0000259" key="6">
    <source>
        <dbReference type="PROSITE" id="PS51007"/>
    </source>
</evidence>
<evidence type="ECO:0000313" key="7">
    <source>
        <dbReference type="EMBL" id="TWT80244.1"/>
    </source>
</evidence>
<evidence type="ECO:0000313" key="8">
    <source>
        <dbReference type="Proteomes" id="UP000315010"/>
    </source>
</evidence>
<feature type="domain" description="Cytochrome c" evidence="6">
    <location>
        <begin position="73"/>
        <end position="213"/>
    </location>
</feature>
<dbReference type="InterPro" id="IPR009056">
    <property type="entry name" value="Cyt_c-like_dom"/>
</dbReference>
<dbReference type="NCBIfam" id="TIGR02603">
    <property type="entry name" value="CxxCH_TIGR02603"/>
    <property type="match status" value="1"/>
</dbReference>
<name>A0A5C5YYW5_9BACT</name>
<dbReference type="GO" id="GO:0009055">
    <property type="term" value="F:electron transfer activity"/>
    <property type="evidence" value="ECO:0007669"/>
    <property type="project" value="InterPro"/>
</dbReference>
<dbReference type="Pfam" id="PF20601">
    <property type="entry name" value="DUF6797"/>
    <property type="match status" value="1"/>
</dbReference>
<gene>
    <name evidence="7" type="ORF">CA13_16570</name>
</gene>
<keyword evidence="3 4" id="KW-0408">Iron</keyword>
<dbReference type="SUPFAM" id="SSF63829">
    <property type="entry name" value="Calcium-dependent phosphotriesterase"/>
    <property type="match status" value="1"/>
</dbReference>
<dbReference type="InterPro" id="IPR036909">
    <property type="entry name" value="Cyt_c-like_dom_sf"/>
</dbReference>
<dbReference type="Gene3D" id="2.120.10.30">
    <property type="entry name" value="TolB, C-terminal domain"/>
    <property type="match status" value="1"/>
</dbReference>